<dbReference type="HOGENOM" id="CLU_479896_0_0_1"/>
<sequence>MNRSDRCAQRRLPRVCSRDQYVHATLFAWLRIGLHDVCSWAGWASDVIRETGTDTGTDRLAMATCRQPCRSRNEGATRDGGPHQPQQCVIPDHNCSPPKQGIALLTIVLRCAAAAAAAAAAAGAGVCGGCGVFNVLCGGAARGMQTFCVSPRPGARRQRCYGRCCCCYCCSWQPIDSIACSCSSRLPPVWILSAWTDDCPPVRLFASSSLPKAGVHARAAGNEQCAAFTRLRPRPALARGIPGCAAAQAWLSVCSVGVWRKARGACNDMVDAKGEEESGKEQWLSGKWLHQHARERDAMRKDAQLHPAFIPAAGRGKDKSSLSSRRGQQAQRVSANAASAASDPSAQHHQDHHQAQHAYSRRVAGSGCSARATQGHQPQIYFSCISSRLDDGHRAAGCSLVTSTKTLNWIAYTADMCMVGNPLQPHLLTSDNGPFSENSQCPRFKQKPIYTESSFASTFPRSHIIHVMHRRASNAWLENNALTGGHCRKSIAANHMSLFLSPREDWITGEYTLFHDLGFSLPAHTAMRQNAVLTVHQRWSESFSSIISNTVCCIHVSRTPRLLSKNKM</sequence>
<proteinExistence type="predicted"/>
<dbReference type="AlphaFoldDB" id="M3B9R6"/>
<keyword evidence="3" id="KW-1185">Reference proteome</keyword>
<dbReference type="EMBL" id="KB446556">
    <property type="protein sequence ID" value="EME86072.1"/>
    <property type="molecule type" value="Genomic_DNA"/>
</dbReference>
<dbReference type="VEuPathDB" id="FungiDB:MYCFIDRAFT_206693"/>
<accession>M3B9R6</accession>
<dbReference type="GeneID" id="19336499"/>
<dbReference type="Proteomes" id="UP000016932">
    <property type="component" value="Unassembled WGS sequence"/>
</dbReference>
<dbReference type="RefSeq" id="XP_007923475.1">
    <property type="nucleotide sequence ID" value="XM_007925284.1"/>
</dbReference>
<evidence type="ECO:0000313" key="3">
    <source>
        <dbReference type="Proteomes" id="UP000016932"/>
    </source>
</evidence>
<feature type="region of interest" description="Disordered" evidence="1">
    <location>
        <begin position="308"/>
        <end position="363"/>
    </location>
</feature>
<organism evidence="2 3">
    <name type="scientific">Pseudocercospora fijiensis (strain CIRAD86)</name>
    <name type="common">Black leaf streak disease fungus</name>
    <name type="synonym">Mycosphaerella fijiensis</name>
    <dbReference type="NCBI Taxonomy" id="383855"/>
    <lineage>
        <taxon>Eukaryota</taxon>
        <taxon>Fungi</taxon>
        <taxon>Dikarya</taxon>
        <taxon>Ascomycota</taxon>
        <taxon>Pezizomycotina</taxon>
        <taxon>Dothideomycetes</taxon>
        <taxon>Dothideomycetidae</taxon>
        <taxon>Mycosphaerellales</taxon>
        <taxon>Mycosphaerellaceae</taxon>
        <taxon>Pseudocercospora</taxon>
    </lineage>
</organism>
<evidence type="ECO:0000313" key="2">
    <source>
        <dbReference type="EMBL" id="EME86072.1"/>
    </source>
</evidence>
<protein>
    <submittedName>
        <fullName evidence="2">Uncharacterized protein</fullName>
    </submittedName>
</protein>
<reference evidence="2 3" key="1">
    <citation type="journal article" date="2012" name="PLoS Pathog.">
        <title>Diverse lifestyles and strategies of plant pathogenesis encoded in the genomes of eighteen Dothideomycetes fungi.</title>
        <authorList>
            <person name="Ohm R.A."/>
            <person name="Feau N."/>
            <person name="Henrissat B."/>
            <person name="Schoch C.L."/>
            <person name="Horwitz B.A."/>
            <person name="Barry K.W."/>
            <person name="Condon B.J."/>
            <person name="Copeland A.C."/>
            <person name="Dhillon B."/>
            <person name="Glaser F."/>
            <person name="Hesse C.N."/>
            <person name="Kosti I."/>
            <person name="LaButti K."/>
            <person name="Lindquist E.A."/>
            <person name="Lucas S."/>
            <person name="Salamov A.A."/>
            <person name="Bradshaw R.E."/>
            <person name="Ciuffetti L."/>
            <person name="Hamelin R.C."/>
            <person name="Kema G.H.J."/>
            <person name="Lawrence C."/>
            <person name="Scott J.A."/>
            <person name="Spatafora J.W."/>
            <person name="Turgeon B.G."/>
            <person name="de Wit P.J.G.M."/>
            <person name="Zhong S."/>
            <person name="Goodwin S.B."/>
            <person name="Grigoriev I.V."/>
        </authorList>
    </citation>
    <scope>NUCLEOTIDE SEQUENCE [LARGE SCALE GENOMIC DNA]</scope>
    <source>
        <strain evidence="2 3">CIRAD86</strain>
    </source>
</reference>
<evidence type="ECO:0000256" key="1">
    <source>
        <dbReference type="SAM" id="MobiDB-lite"/>
    </source>
</evidence>
<name>M3B9R6_PSEFD</name>
<dbReference type="KEGG" id="pfj:MYCFIDRAFT_206693"/>
<gene>
    <name evidence="2" type="ORF">MYCFIDRAFT_206693</name>
</gene>
<feature type="compositionally biased region" description="Low complexity" evidence="1">
    <location>
        <begin position="328"/>
        <end position="345"/>
    </location>
</feature>